<dbReference type="CDD" id="cd00218">
    <property type="entry name" value="GlcAT-I"/>
    <property type="match status" value="1"/>
</dbReference>
<keyword evidence="6 11" id="KW-0735">Signal-anchor</keyword>
<reference evidence="13 14" key="1">
    <citation type="submission" date="2025-05" db="UniProtKB">
        <authorList>
            <consortium name="RefSeq"/>
        </authorList>
    </citation>
    <scope>IDENTIFICATION</scope>
    <source>
        <tissue evidence="13 14">Muscle</tissue>
    </source>
</reference>
<evidence type="ECO:0000256" key="9">
    <source>
        <dbReference type="ARBA" id="ARBA00023180"/>
    </source>
</evidence>
<comment type="cofactor">
    <cofactor evidence="11">
        <name>Mn(2+)</name>
        <dbReference type="ChEBI" id="CHEBI:29035"/>
    </cofactor>
</comment>
<dbReference type="EC" id="2.4.1.135" evidence="3 11"/>
<dbReference type="RefSeq" id="XP_022255368.1">
    <property type="nucleotide sequence ID" value="XM_022399660.1"/>
</dbReference>
<dbReference type="Gene3D" id="3.90.550.10">
    <property type="entry name" value="Spore Coat Polysaccharide Biosynthesis Protein SpsA, Chain A"/>
    <property type="match status" value="1"/>
</dbReference>
<dbReference type="GeneID" id="106471034"/>
<keyword evidence="5 11" id="KW-0812">Transmembrane</keyword>
<evidence type="ECO:0000313" key="12">
    <source>
        <dbReference type="Proteomes" id="UP000694941"/>
    </source>
</evidence>
<dbReference type="SUPFAM" id="SSF53448">
    <property type="entry name" value="Nucleotide-diphospho-sugar transferases"/>
    <property type="match status" value="1"/>
</dbReference>
<dbReference type="Proteomes" id="UP000694941">
    <property type="component" value="Unplaced"/>
</dbReference>
<dbReference type="InterPro" id="IPR005027">
    <property type="entry name" value="Glyco_trans_43"/>
</dbReference>
<evidence type="ECO:0000256" key="8">
    <source>
        <dbReference type="ARBA" id="ARBA00023136"/>
    </source>
</evidence>
<evidence type="ECO:0000256" key="2">
    <source>
        <dbReference type="ARBA" id="ARBA00007706"/>
    </source>
</evidence>
<proteinExistence type="inferred from homology"/>
<evidence type="ECO:0000256" key="6">
    <source>
        <dbReference type="ARBA" id="ARBA00022968"/>
    </source>
</evidence>
<keyword evidence="11" id="KW-0333">Golgi apparatus</keyword>
<dbReference type="InterPro" id="IPR029044">
    <property type="entry name" value="Nucleotide-diphossugar_trans"/>
</dbReference>
<evidence type="ECO:0000313" key="14">
    <source>
        <dbReference type="RefSeq" id="XP_022255369.1"/>
    </source>
</evidence>
<sequence>MVSSRFVRLAKKVVLFVCLLLVLFLLWYSGEYGNLEYEPIEPVVKEGPVYKQQLPIIYIVTPTYKRAAQMADMTRLAQTLQLVPSIHWIVVEDSENLTQPVSNLLRRTGVPFTHLCSKKPKNKTNPTSGRGVANRMKAIEWLRNSSINDGVLYFADDDNSYDVRIFEEMRWTKKASVWPVGLASKYSISSPILKDGKVIGFHDGFKRSRLFAVDMAGFAVSIRLLKQSKNPSMPYRLGHLEDGFLKSLKIKMRDLEPKAANCTEVLVWHTKTLSKKMPSWENVKKEEETFTQSNLKELYSKILN</sequence>
<evidence type="ECO:0000256" key="10">
    <source>
        <dbReference type="ARBA" id="ARBA00047979"/>
    </source>
</evidence>
<dbReference type="PANTHER" id="PTHR10896:SF50">
    <property type="entry name" value="GALACTOSYLGALACTOSYLXYLOSYLPROTEIN 3-BETA-GLUCURONOSYLTRANSFERASE P"/>
    <property type="match status" value="1"/>
</dbReference>
<dbReference type="Pfam" id="PF03360">
    <property type="entry name" value="Glyco_transf_43"/>
    <property type="match status" value="1"/>
</dbReference>
<evidence type="ECO:0000256" key="5">
    <source>
        <dbReference type="ARBA" id="ARBA00022692"/>
    </source>
</evidence>
<dbReference type="PANTHER" id="PTHR10896">
    <property type="entry name" value="GALACTOSYLGALACTOSYLXYLOSYLPROTEIN 3-BETA-GLUCURONOSYLTRANSFERASE BETA-1,3-GLUCURONYLTRANSFERASE"/>
    <property type="match status" value="1"/>
</dbReference>
<keyword evidence="4 11" id="KW-0808">Transferase</keyword>
<comment type="pathway">
    <text evidence="11">Protein modification; protein glycosylation.</text>
</comment>
<organism evidence="12 13">
    <name type="scientific">Limulus polyphemus</name>
    <name type="common">Atlantic horseshoe crab</name>
    <dbReference type="NCBI Taxonomy" id="6850"/>
    <lineage>
        <taxon>Eukaryota</taxon>
        <taxon>Metazoa</taxon>
        <taxon>Ecdysozoa</taxon>
        <taxon>Arthropoda</taxon>
        <taxon>Chelicerata</taxon>
        <taxon>Merostomata</taxon>
        <taxon>Xiphosura</taxon>
        <taxon>Limulidae</taxon>
        <taxon>Limulus</taxon>
    </lineage>
</organism>
<keyword evidence="11" id="KW-0479">Metal-binding</keyword>
<keyword evidence="12" id="KW-1185">Reference proteome</keyword>
<gene>
    <name evidence="13 14" type="primary">LOC106471034</name>
</gene>
<evidence type="ECO:0000313" key="13">
    <source>
        <dbReference type="RefSeq" id="XP_022255368.1"/>
    </source>
</evidence>
<feature type="transmembrane region" description="Helical" evidence="11">
    <location>
        <begin position="12"/>
        <end position="30"/>
    </location>
</feature>
<evidence type="ECO:0000256" key="1">
    <source>
        <dbReference type="ARBA" id="ARBA00004606"/>
    </source>
</evidence>
<dbReference type="RefSeq" id="XP_022255369.1">
    <property type="nucleotide sequence ID" value="XM_022399661.1"/>
</dbReference>
<keyword evidence="7 11" id="KW-1133">Transmembrane helix</keyword>
<accession>A0ABM1THL2</accession>
<comment type="subcellular location">
    <subcellularLocation>
        <location evidence="11">Golgi apparatus membrane</location>
        <topology evidence="11">Single-pass type II membrane protein</topology>
    </subcellularLocation>
    <subcellularLocation>
        <location evidence="1">Membrane</location>
        <topology evidence="1">Single-pass type II membrane protein</topology>
    </subcellularLocation>
</comment>
<evidence type="ECO:0000256" key="3">
    <source>
        <dbReference type="ARBA" id="ARBA00012641"/>
    </source>
</evidence>
<keyword evidence="8 11" id="KW-0472">Membrane</keyword>
<evidence type="ECO:0000256" key="4">
    <source>
        <dbReference type="ARBA" id="ARBA00022679"/>
    </source>
</evidence>
<name>A0ABM1THL2_LIMPO</name>
<keyword evidence="11" id="KW-0464">Manganese</keyword>
<comment type="similarity">
    <text evidence="2 11">Belongs to the glycosyltransferase 43 family.</text>
</comment>
<comment type="catalytic activity">
    <reaction evidence="10 11">
        <text>3-O-(beta-D-galactosyl-(1-&gt;3)-beta-D-galactosyl-(1-&gt;4)-beta-D-xylosyl)-L-seryl-[protein] + UDP-alpha-D-glucuronate = 3-O-(beta-D-GlcA-(1-&gt;3)-beta-D-Gal-(1-&gt;3)-beta-D-Gal-(1-&gt;4)-beta-D-Xyl)-L-seryl-[protein] + UDP + H(+)</text>
        <dbReference type="Rhea" id="RHEA:24168"/>
        <dbReference type="Rhea" id="RHEA-COMP:12571"/>
        <dbReference type="Rhea" id="RHEA-COMP:12573"/>
        <dbReference type="ChEBI" id="CHEBI:15378"/>
        <dbReference type="ChEBI" id="CHEBI:58052"/>
        <dbReference type="ChEBI" id="CHEBI:58223"/>
        <dbReference type="ChEBI" id="CHEBI:132090"/>
        <dbReference type="ChEBI" id="CHEBI:132093"/>
        <dbReference type="EC" id="2.4.1.135"/>
    </reaction>
</comment>
<evidence type="ECO:0000256" key="11">
    <source>
        <dbReference type="RuleBase" id="RU363127"/>
    </source>
</evidence>
<keyword evidence="9" id="KW-0325">Glycoprotein</keyword>
<evidence type="ECO:0000256" key="7">
    <source>
        <dbReference type="ARBA" id="ARBA00022989"/>
    </source>
</evidence>
<protein>
    <recommendedName>
        <fullName evidence="3 11">Galactosylgalactosylxylosylprotein 3-beta-glucuronosyltransferase</fullName>
        <ecNumber evidence="3 11">2.4.1.135</ecNumber>
    </recommendedName>
</protein>